<keyword evidence="4" id="KW-1185">Reference proteome</keyword>
<dbReference type="InterPro" id="IPR012854">
    <property type="entry name" value="Cu_amine_oxidase-like_N"/>
</dbReference>
<name>A0A3D9HZ43_9BACL</name>
<reference evidence="3 4" key="1">
    <citation type="submission" date="2018-07" db="EMBL/GenBank/DDBJ databases">
        <title>Genomic Encyclopedia of Type Strains, Phase III (KMG-III): the genomes of soil and plant-associated and newly described type strains.</title>
        <authorList>
            <person name="Whitman W."/>
        </authorList>
    </citation>
    <scope>NUCLEOTIDE SEQUENCE [LARGE SCALE GENOMIC DNA]</scope>
    <source>
        <strain evidence="3 4">CECT 7287</strain>
    </source>
</reference>
<evidence type="ECO:0000259" key="2">
    <source>
        <dbReference type="Pfam" id="PF07833"/>
    </source>
</evidence>
<dbReference type="RefSeq" id="WP_181918148.1">
    <property type="nucleotide sequence ID" value="NZ_QRDZ01000047.1"/>
</dbReference>
<evidence type="ECO:0000313" key="4">
    <source>
        <dbReference type="Proteomes" id="UP000256977"/>
    </source>
</evidence>
<dbReference type="Proteomes" id="UP000256977">
    <property type="component" value="Unassembled WGS sequence"/>
</dbReference>
<dbReference type="AlphaFoldDB" id="A0A3D9HZ43"/>
<gene>
    <name evidence="3" type="ORF">DFP98_14721</name>
</gene>
<keyword evidence="1" id="KW-0732">Signal</keyword>
<feature type="signal peptide" evidence="1">
    <location>
        <begin position="1"/>
        <end position="26"/>
    </location>
</feature>
<protein>
    <submittedName>
        <fullName evidence="3">Copper amine oxidase-like protein</fullName>
    </submittedName>
</protein>
<feature type="domain" description="Copper amine oxidase-like N-terminal" evidence="2">
    <location>
        <begin position="34"/>
        <end position="140"/>
    </location>
</feature>
<accession>A0A3D9HZ43</accession>
<organism evidence="3 4">
    <name type="scientific">Cohnella phaseoli</name>
    <dbReference type="NCBI Taxonomy" id="456490"/>
    <lineage>
        <taxon>Bacteria</taxon>
        <taxon>Bacillati</taxon>
        <taxon>Bacillota</taxon>
        <taxon>Bacilli</taxon>
        <taxon>Bacillales</taxon>
        <taxon>Paenibacillaceae</taxon>
        <taxon>Cohnella</taxon>
    </lineage>
</organism>
<dbReference type="Pfam" id="PF07833">
    <property type="entry name" value="Cu_amine_oxidN1"/>
    <property type="match status" value="1"/>
</dbReference>
<dbReference type="InterPro" id="IPR036582">
    <property type="entry name" value="Mao_N_sf"/>
</dbReference>
<evidence type="ECO:0000313" key="3">
    <source>
        <dbReference type="EMBL" id="RED54659.1"/>
    </source>
</evidence>
<evidence type="ECO:0000256" key="1">
    <source>
        <dbReference type="SAM" id="SignalP"/>
    </source>
</evidence>
<dbReference type="EMBL" id="QRDZ01000047">
    <property type="protein sequence ID" value="RED54659.1"/>
    <property type="molecule type" value="Genomic_DNA"/>
</dbReference>
<sequence>MRKFLSLLAAFAIVFSFFNQPQQAKAATPIRVFIDGQVLQTTQPPLLIGGYTMVPLRSIFEALNAQVIWNQKAKTVTAKKRDTTIVLTIGARTATINDQTVTLDSPARVLQGSTMVPVRFVSEALGDDVRWDKLSQSVIITTKAIQQVGKVTQLGVTEVSQNGDGRDLQVSFSTPSDQANVNGYRILVVKAENVSSFNLAKALSVGAANYTSVSKSGSYQRVTLTAQSKDVDGALLRANQAYKVFVLTLGTDSNALSDSSISITLKSNPAVGQATNVKIEDISDYADGRDLRVSFSKASNESNITGYRVMIVKTSNASSFNLSQANGMSSSYYTTVAKTSGSGAINVTLNSSARDTSGDSIRNGVAYTAFVMAVSSNTANWSHSLSTGSASTTLGTSAQTPVITGVADVDDNGDGRDLQVIFNKPNDESRIGSYRIFVVREADYSSFNLTEANRVASGNYYDQYRTGSNYNITLTSNMRDTKGNRLTNGVAYRVFVMGVSNNSNYANALSVASASITLKYSGVQAVTNLSVSDIADYNNGRDLQVSFTKVANESLIQNYRVFVVKEWNAGSFGLATANAVTNSSNYTTIAKKNSNIVQALAAGARDVDGATIQNGVAYRVFVMSVGTTSGSNALSSSSASIILNNNNVTAVTNVAVSDVADYNNGQDLRVSFTKAANENNIAHYRAYVVKENAAPSFDLNWANAVSHYTVIYKKNANISQELNADSRDIDGALIQNGIKYKVFILSVGTTNAYGNALSAASATILLENKGTVTAVTNVVGTDVADYGNGQDLQVSFTKASVETNIGQYRIFVVPEGWASQFNLSKANSTTGYTVVNPGAATSLTLASGAVDTNGQLIKTGVPYRIFVLSVGIGVSNGVNALSVASPAVTLTNNVVPAASEVKIEDVGDTSTTGSGADMQVTFSKASDETNLNHYRVFIVKTAYASNFPLSTANATTTQGLYTVVTKSGSSQYSFRLASNAVDVNGEQIKNGVSYSAFVLSVANSGANALSPVSNSLTLAAASTPAPTVTNVLAEHDGNGNVTVKYTVPTSEVGVSRYAVFLVRESSTLFTENDAMTGYTNNSLVYTAVEKVPGQTQGQAIFNLGSKSTDGASLISGVTYTVYVLSVADQANANVHKLSASTATVNLTQAGSTPAP</sequence>
<proteinExistence type="predicted"/>
<dbReference type="SUPFAM" id="SSF55383">
    <property type="entry name" value="Copper amine oxidase, domain N"/>
    <property type="match status" value="1"/>
</dbReference>
<feature type="chain" id="PRO_5017692708" evidence="1">
    <location>
        <begin position="27"/>
        <end position="1155"/>
    </location>
</feature>
<comment type="caution">
    <text evidence="3">The sequence shown here is derived from an EMBL/GenBank/DDBJ whole genome shotgun (WGS) entry which is preliminary data.</text>
</comment>
<dbReference type="Gene3D" id="3.30.457.10">
    <property type="entry name" value="Copper amine oxidase-like, N-terminal domain"/>
    <property type="match status" value="1"/>
</dbReference>